<keyword evidence="1" id="KW-0175">Coiled coil</keyword>
<evidence type="ECO:0000313" key="2">
    <source>
        <dbReference type="EMBL" id="QTX03214.1"/>
    </source>
</evidence>
<evidence type="ECO:0000313" key="3">
    <source>
        <dbReference type="Proteomes" id="UP000672038"/>
    </source>
</evidence>
<gene>
    <name evidence="2" type="ORF">LFWB_6530</name>
</gene>
<organism evidence="2 3">
    <name type="scientific">Loofah witches'-broom phytoplasma</name>
    <dbReference type="NCBI Taxonomy" id="35773"/>
    <lineage>
        <taxon>Bacteria</taxon>
        <taxon>Bacillati</taxon>
        <taxon>Mycoplasmatota</taxon>
        <taxon>Mollicutes</taxon>
        <taxon>Acholeplasmatales</taxon>
        <taxon>Acholeplasmataceae</taxon>
        <taxon>Candidatus Phytoplasma</taxon>
        <taxon>16SrVIII (Loofah witches'-broom group)</taxon>
    </lineage>
</organism>
<dbReference type="EMBL" id="CP054393">
    <property type="protein sequence ID" value="QTX03214.1"/>
    <property type="molecule type" value="Genomic_DNA"/>
</dbReference>
<keyword evidence="3" id="KW-1185">Reference proteome</keyword>
<name>A0A975IMI8_LOWBP</name>
<protein>
    <submittedName>
        <fullName evidence="2">Secreted protein</fullName>
    </submittedName>
</protein>
<proteinExistence type="predicted"/>
<dbReference type="AlphaFoldDB" id="A0A975IMI8"/>
<dbReference type="KEGG" id="pluf:LFWB_6530"/>
<evidence type="ECO:0000256" key="1">
    <source>
        <dbReference type="SAM" id="Coils"/>
    </source>
</evidence>
<dbReference type="Proteomes" id="UP000672038">
    <property type="component" value="Chromosome"/>
</dbReference>
<accession>A0A975IMI8</accession>
<feature type="coiled-coil region" evidence="1">
    <location>
        <begin position="604"/>
        <end position="638"/>
    </location>
</feature>
<reference evidence="2" key="1">
    <citation type="submission" date="2020-06" db="EMBL/GenBank/DDBJ databases">
        <title>Complete genome sequence of Candidatus Phytoplasma luffae NCHU2019.</title>
        <authorList>
            <person name="Cho S.-T."/>
            <person name="Tan C.-M."/>
            <person name="Li J.-R."/>
            <person name="Chien Y.-Y."/>
            <person name="Chiu Y.-C."/>
            <person name="Yang J.-Y."/>
            <person name="Kuo C.-H."/>
        </authorList>
    </citation>
    <scope>NUCLEOTIDE SEQUENCE</scope>
    <source>
        <strain evidence="2">NCHU2019</strain>
    </source>
</reference>
<sequence>MLKKNIKFYFWIFWVLFIFSFFLCINVIFAQTDSDFSTLSQNRIITDQNIYVQMPTSTNSRTNDGNVSPSQNRIITDQNIYVQMPTSTNSRTNDGNVSPSQNRIITDQNIYVQMPTSTNKETKKFASNNNSRPIIKNSFDIVSTLNAFITCNGNDLNVFKRETTIDDLINKMKEFDNFIEAYQQQMLLNYHFLLISFMHKYHTQIQKYLIEKEKEFNGFLTSKFSHLNSSILYNEQNLESFQKQWNLLWDFQTNFNQIINDKTSSCELIELPSNQYLYDFLDLNDCAEIKRFGEEHSTVKNQQKILAQMSDHLKNIIIKLKQNDEKLKELNIIKTDLKNLNLLNNLILCVEQNINQNIKTQFQQELNNINQNQNIQQEHTNTKIQLKKELETKYNQIIDEFVKQKDKIYNSYKEMVSEKYFQELLKCFYFENKHKDKNSEEYKKIIKPLIDKNILIDVQMKQIDEYINFDLIKNNISEICKLLTTAQGSYEEKKVIFQEKWKKKIEEYDKKISEHENTFDNWIQEDHNQGEIFNKLDGLNIKSQDKIYEAIITEIKTNNKGLLNELLKIINKNSEENEIKINNEIRDTINNLKTFNNLLNEAPNNDIVTLKSKIEQNIQALESENNFQSKQIQSLLNELLKIINKNSEENEIKINNEIREKLQTFRESNYLLFENLNEKSNNDIVELKNQIGQNIKILEGNFELINQEINNFIVGENKQKEDKRSELIKNFSQMYQNKIDENKQKFYETYLLDIQNKFQNKMKRKRININKGNFFDEFIPVPDRILYEFSESLLILKQECIEKCVTNVNFLKQRIKKLFQEQFKTKKSEPELEQIIFE</sequence>
<feature type="coiled-coil region" evidence="1">
    <location>
        <begin position="498"/>
        <end position="525"/>
    </location>
</feature>